<evidence type="ECO:0000256" key="1">
    <source>
        <dbReference type="ARBA" id="ARBA00022801"/>
    </source>
</evidence>
<feature type="signal peptide" evidence="3">
    <location>
        <begin position="1"/>
        <end position="27"/>
    </location>
</feature>
<keyword evidence="6" id="KW-1185">Reference proteome</keyword>
<reference evidence="5 6" key="1">
    <citation type="submission" date="2023-11" db="EMBL/GenBank/DDBJ databases">
        <title>Arctic aerobic anoxygenic photoheterotroph Sediminicoccus rosea KRV36 adapts its photosynthesis to long days of polar summer.</title>
        <authorList>
            <person name="Tomasch J."/>
            <person name="Kopejtka K."/>
            <person name="Bily T."/>
            <person name="Gardiner A.T."/>
            <person name="Gardian Z."/>
            <person name="Shivaramu S."/>
            <person name="Koblizek M."/>
            <person name="Engelhardt F."/>
            <person name="Kaftan D."/>
        </authorList>
    </citation>
    <scope>NUCLEOTIDE SEQUENCE [LARGE SCALE GENOMIC DNA]</scope>
    <source>
        <strain evidence="5 6">R-30</strain>
    </source>
</reference>
<dbReference type="InterPro" id="IPR050266">
    <property type="entry name" value="AB_hydrolase_sf"/>
</dbReference>
<dbReference type="InterPro" id="IPR029058">
    <property type="entry name" value="AB_hydrolase_fold"/>
</dbReference>
<evidence type="ECO:0000313" key="6">
    <source>
        <dbReference type="Proteomes" id="UP001305521"/>
    </source>
</evidence>
<feature type="chain" id="PRO_5045348435" evidence="3">
    <location>
        <begin position="28"/>
        <end position="320"/>
    </location>
</feature>
<evidence type="ECO:0000259" key="4">
    <source>
        <dbReference type="Pfam" id="PF00561"/>
    </source>
</evidence>
<sequence length="320" mass="34472">MPSRRNTLTAGLAAAAALPGGVTLAQAPATQAPATPAPAAPAGPALPYRPHSIRTPDGLTLAAYEYGNPQGPAILFLHGYAQAALCWDRQTRDPALARDFRMVALDLRGHGMSDKPVGNEHYRNSKLWADDVKAVIDQLQLARPTLVGWSYAGRLMGDYVAEYGTGAIGAMNWVAATSSTAETSRYGRALRHLGPMGSPDPATAIAATIAFLRDCFEVQPSANDFEVMLSFNMMVPRHVRIGLGGRPITFEGRLRTVDVPVLVTHGVLDKVSDITMGRHTAALIPGSRLSEFPFIGHAPFWEDAPRFNRELAELVRSARR</sequence>
<dbReference type="PANTHER" id="PTHR43798">
    <property type="entry name" value="MONOACYLGLYCEROL LIPASE"/>
    <property type="match status" value="1"/>
</dbReference>
<dbReference type="EMBL" id="CP137852">
    <property type="protein sequence ID" value="WPB85358.1"/>
    <property type="molecule type" value="Genomic_DNA"/>
</dbReference>
<accession>A0ABZ0PJ47</accession>
<dbReference type="RefSeq" id="WP_318649326.1">
    <property type="nucleotide sequence ID" value="NZ_CP137852.1"/>
</dbReference>
<dbReference type="Proteomes" id="UP001305521">
    <property type="component" value="Chromosome"/>
</dbReference>
<dbReference type="GO" id="GO:0016787">
    <property type="term" value="F:hydrolase activity"/>
    <property type="evidence" value="ECO:0007669"/>
    <property type="project" value="UniProtKB-KW"/>
</dbReference>
<dbReference type="InterPro" id="IPR006311">
    <property type="entry name" value="TAT_signal"/>
</dbReference>
<feature type="domain" description="AB hydrolase-1" evidence="4">
    <location>
        <begin position="72"/>
        <end position="175"/>
    </location>
</feature>
<keyword evidence="3" id="KW-0732">Signal</keyword>
<feature type="region of interest" description="Disordered" evidence="2">
    <location>
        <begin position="28"/>
        <end position="51"/>
    </location>
</feature>
<dbReference type="Gene3D" id="3.40.50.1820">
    <property type="entry name" value="alpha/beta hydrolase"/>
    <property type="match status" value="1"/>
</dbReference>
<dbReference type="InterPro" id="IPR000073">
    <property type="entry name" value="AB_hydrolase_1"/>
</dbReference>
<proteinExistence type="predicted"/>
<dbReference type="Pfam" id="PF00561">
    <property type="entry name" value="Abhydrolase_1"/>
    <property type="match status" value="1"/>
</dbReference>
<keyword evidence="1 5" id="KW-0378">Hydrolase</keyword>
<name>A0ABZ0PJ47_9PROT</name>
<organism evidence="5 6">
    <name type="scientific">Sediminicoccus rosea</name>
    <dbReference type="NCBI Taxonomy" id="1225128"/>
    <lineage>
        <taxon>Bacteria</taxon>
        <taxon>Pseudomonadati</taxon>
        <taxon>Pseudomonadota</taxon>
        <taxon>Alphaproteobacteria</taxon>
        <taxon>Acetobacterales</taxon>
        <taxon>Roseomonadaceae</taxon>
        <taxon>Sediminicoccus</taxon>
    </lineage>
</organism>
<evidence type="ECO:0000313" key="5">
    <source>
        <dbReference type="EMBL" id="WPB85358.1"/>
    </source>
</evidence>
<gene>
    <name evidence="5" type="ORF">R9Z33_00455</name>
</gene>
<dbReference type="SUPFAM" id="SSF53474">
    <property type="entry name" value="alpha/beta-Hydrolases"/>
    <property type="match status" value="1"/>
</dbReference>
<dbReference type="PROSITE" id="PS51318">
    <property type="entry name" value="TAT"/>
    <property type="match status" value="1"/>
</dbReference>
<dbReference type="PANTHER" id="PTHR43798:SF31">
    <property type="entry name" value="AB HYDROLASE SUPERFAMILY PROTEIN YCLE"/>
    <property type="match status" value="1"/>
</dbReference>
<protein>
    <submittedName>
        <fullName evidence="5">Alpha/beta hydrolase</fullName>
    </submittedName>
</protein>
<evidence type="ECO:0000256" key="2">
    <source>
        <dbReference type="SAM" id="MobiDB-lite"/>
    </source>
</evidence>
<evidence type="ECO:0000256" key="3">
    <source>
        <dbReference type="SAM" id="SignalP"/>
    </source>
</evidence>